<name>A0A815L4J1_ADIRI</name>
<gene>
    <name evidence="1" type="ORF">EDS130_LOCUS36052</name>
</gene>
<protein>
    <submittedName>
        <fullName evidence="1">Uncharacterized protein</fullName>
    </submittedName>
</protein>
<dbReference type="InterPro" id="IPR011042">
    <property type="entry name" value="6-blade_b-propeller_TolB-like"/>
</dbReference>
<proteinExistence type="predicted"/>
<evidence type="ECO:0000313" key="2">
    <source>
        <dbReference type="Proteomes" id="UP000663852"/>
    </source>
</evidence>
<dbReference type="EMBL" id="CAJNOJ010000328">
    <property type="protein sequence ID" value="CAF1401706.1"/>
    <property type="molecule type" value="Genomic_DNA"/>
</dbReference>
<sequence length="111" mass="12388">MLCSRFFRKGAKQGIVVAGGHSMGNNFNQLAYPKGLIVDHLGNVYVADPSNYRVMRWLNGSQVGSIIVELLSCVENSDGMCLLDDISLDRQGNLYIVNTFNHTVQKFYIDD</sequence>
<organism evidence="1 2">
    <name type="scientific">Adineta ricciae</name>
    <name type="common">Rotifer</name>
    <dbReference type="NCBI Taxonomy" id="249248"/>
    <lineage>
        <taxon>Eukaryota</taxon>
        <taxon>Metazoa</taxon>
        <taxon>Spiralia</taxon>
        <taxon>Gnathifera</taxon>
        <taxon>Rotifera</taxon>
        <taxon>Eurotatoria</taxon>
        <taxon>Bdelloidea</taxon>
        <taxon>Adinetida</taxon>
        <taxon>Adinetidae</taxon>
        <taxon>Adineta</taxon>
    </lineage>
</organism>
<comment type="caution">
    <text evidence="1">The sequence shown here is derived from an EMBL/GenBank/DDBJ whole genome shotgun (WGS) entry which is preliminary data.</text>
</comment>
<dbReference type="AlphaFoldDB" id="A0A815L4J1"/>
<dbReference type="Proteomes" id="UP000663852">
    <property type="component" value="Unassembled WGS sequence"/>
</dbReference>
<dbReference type="OrthoDB" id="342730at2759"/>
<dbReference type="SUPFAM" id="SSF101898">
    <property type="entry name" value="NHL repeat"/>
    <property type="match status" value="1"/>
</dbReference>
<accession>A0A815L4J1</accession>
<dbReference type="Gene3D" id="2.120.10.30">
    <property type="entry name" value="TolB, C-terminal domain"/>
    <property type="match status" value="1"/>
</dbReference>
<evidence type="ECO:0000313" key="1">
    <source>
        <dbReference type="EMBL" id="CAF1401706.1"/>
    </source>
</evidence>
<reference evidence="1" key="1">
    <citation type="submission" date="2021-02" db="EMBL/GenBank/DDBJ databases">
        <authorList>
            <person name="Nowell W R."/>
        </authorList>
    </citation>
    <scope>NUCLEOTIDE SEQUENCE</scope>
</reference>